<reference evidence="1" key="1">
    <citation type="journal article" date="1997" name="Proc. Natl. Acad. Sci. U.S.A.">
        <title>Experimental surgery to create subgenomes of Bacillus subtilis 168.</title>
        <authorList>
            <person name="Itaya M."/>
            <person name="Tanaka T."/>
        </authorList>
    </citation>
    <scope>NUCLEOTIDE SEQUENCE</scope>
    <source>
        <strain evidence="1">IAM 11631</strain>
        <plasmid evidence="1">pLS32</plasmid>
    </source>
</reference>
<evidence type="ECO:0000313" key="1">
    <source>
        <dbReference type="EMBL" id="BAJ77112.1"/>
    </source>
</evidence>
<sequence length="103" mass="11857">MVGVNGPPPVIPVETDFFPERVGGYFFKPRSNSRSRRQSFSTPPVFFVCEFSSLLFDFSLPIYVSPFSDINILHNSIITETFEAESSLLYQITPRLSRRCKYH</sequence>
<name>E9RJB3_BACNA</name>
<organism evidence="1">
    <name type="scientific">Bacillus subtilis subsp. natto</name>
    <dbReference type="NCBI Taxonomy" id="86029"/>
    <lineage>
        <taxon>Bacteria</taxon>
        <taxon>Bacillati</taxon>
        <taxon>Bacillota</taxon>
        <taxon>Bacilli</taxon>
        <taxon>Bacillales</taxon>
        <taxon>Bacillaceae</taxon>
        <taxon>Bacillus</taxon>
    </lineage>
</organism>
<accession>E9RJB3</accession>
<geneLocation type="plasmid" evidence="1">
    <name>pLS32</name>
</geneLocation>
<reference evidence="1" key="2">
    <citation type="submission" date="2011-02" db="EMBL/GenBank/DDBJ databases">
        <title>Genetic factors for stable replication of pLS32 in Bacillus subtilis.</title>
        <authorList>
            <person name="Itaya M."/>
        </authorList>
    </citation>
    <scope>NUCLEOTIDE SEQUENCE</scope>
    <source>
        <strain evidence="1">IAM 11631</strain>
        <plasmid evidence="1">pLS32</plasmid>
    </source>
</reference>
<keyword evidence="1" id="KW-0614">Plasmid</keyword>
<proteinExistence type="predicted"/>
<dbReference type="AlphaFoldDB" id="E9RJB3"/>
<dbReference type="EMBL" id="AB615353">
    <property type="protein sequence ID" value="BAJ77112.1"/>
    <property type="molecule type" value="Genomic_DNA"/>
</dbReference>
<protein>
    <submittedName>
        <fullName evidence="1">Uncharacterized protein</fullName>
    </submittedName>
</protein>